<comment type="caution">
    <text evidence="2">The sequence shown here is derived from an EMBL/GenBank/DDBJ whole genome shotgun (WGS) entry which is preliminary data.</text>
</comment>
<feature type="signal peptide" evidence="1">
    <location>
        <begin position="1"/>
        <end position="31"/>
    </location>
</feature>
<evidence type="ECO:0000313" key="2">
    <source>
        <dbReference type="EMBL" id="KYO23875.1"/>
    </source>
</evidence>
<reference evidence="2 3" key="1">
    <citation type="journal article" date="2012" name="Genome Biol.">
        <title>Sequencing three crocodilian genomes to illuminate the evolution of archosaurs and amniotes.</title>
        <authorList>
            <person name="St John J.A."/>
            <person name="Braun E.L."/>
            <person name="Isberg S.R."/>
            <person name="Miles L.G."/>
            <person name="Chong A.Y."/>
            <person name="Gongora J."/>
            <person name="Dalzell P."/>
            <person name="Moran C."/>
            <person name="Bed'hom B."/>
            <person name="Abzhanov A."/>
            <person name="Burgess S.C."/>
            <person name="Cooksey A.M."/>
            <person name="Castoe T.A."/>
            <person name="Crawford N.G."/>
            <person name="Densmore L.D."/>
            <person name="Drew J.C."/>
            <person name="Edwards S.V."/>
            <person name="Faircloth B.C."/>
            <person name="Fujita M.K."/>
            <person name="Greenwold M.J."/>
            <person name="Hoffmann F.G."/>
            <person name="Howard J.M."/>
            <person name="Iguchi T."/>
            <person name="Janes D.E."/>
            <person name="Khan S.Y."/>
            <person name="Kohno S."/>
            <person name="de Koning A.J."/>
            <person name="Lance S.L."/>
            <person name="McCarthy F.M."/>
            <person name="McCormack J.E."/>
            <person name="Merchant M.E."/>
            <person name="Peterson D.G."/>
            <person name="Pollock D.D."/>
            <person name="Pourmand N."/>
            <person name="Raney B.J."/>
            <person name="Roessler K.A."/>
            <person name="Sanford J.R."/>
            <person name="Sawyer R.H."/>
            <person name="Schmidt C.J."/>
            <person name="Triplett E.W."/>
            <person name="Tuberville T.D."/>
            <person name="Venegas-Anaya M."/>
            <person name="Howard J.T."/>
            <person name="Jarvis E.D."/>
            <person name="Guillette L.J.Jr."/>
            <person name="Glenn T.C."/>
            <person name="Green R.E."/>
            <person name="Ray D.A."/>
        </authorList>
    </citation>
    <scope>NUCLEOTIDE SEQUENCE [LARGE SCALE GENOMIC DNA]</scope>
    <source>
        <strain evidence="2">KSC_2009_1</strain>
    </source>
</reference>
<keyword evidence="1" id="KW-0732">Signal</keyword>
<name>A0A151MH79_ALLMI</name>
<keyword evidence="3" id="KW-1185">Reference proteome</keyword>
<sequence length="113" mass="12704">MNTRRKKLSMGNILLISCNLLLGSWKWATTGLRNRVGPYRGHCQMQKDAYLKFSLCEDLGINEGCLQSLISRKDLSIFLPLAAFNGHSVLILCLDWGLSYRQNLIASIPDSCN</sequence>
<evidence type="ECO:0000313" key="3">
    <source>
        <dbReference type="Proteomes" id="UP000050525"/>
    </source>
</evidence>
<dbReference type="PROSITE" id="PS51257">
    <property type="entry name" value="PROKAR_LIPOPROTEIN"/>
    <property type="match status" value="1"/>
</dbReference>
<feature type="chain" id="PRO_5007585156" evidence="1">
    <location>
        <begin position="32"/>
        <end position="113"/>
    </location>
</feature>
<organism evidence="2 3">
    <name type="scientific">Alligator mississippiensis</name>
    <name type="common">American alligator</name>
    <dbReference type="NCBI Taxonomy" id="8496"/>
    <lineage>
        <taxon>Eukaryota</taxon>
        <taxon>Metazoa</taxon>
        <taxon>Chordata</taxon>
        <taxon>Craniata</taxon>
        <taxon>Vertebrata</taxon>
        <taxon>Euteleostomi</taxon>
        <taxon>Archelosauria</taxon>
        <taxon>Archosauria</taxon>
        <taxon>Crocodylia</taxon>
        <taxon>Alligatoridae</taxon>
        <taxon>Alligatorinae</taxon>
        <taxon>Alligator</taxon>
    </lineage>
</organism>
<evidence type="ECO:0000256" key="1">
    <source>
        <dbReference type="SAM" id="SignalP"/>
    </source>
</evidence>
<accession>A0A151MH79</accession>
<protein>
    <submittedName>
        <fullName evidence="2">Uncharacterized protein</fullName>
    </submittedName>
</protein>
<proteinExistence type="predicted"/>
<gene>
    <name evidence="2" type="ORF">Y1Q_0015860</name>
</gene>
<dbReference type="AlphaFoldDB" id="A0A151MH79"/>
<dbReference type="EMBL" id="AKHW03006164">
    <property type="protein sequence ID" value="KYO23875.1"/>
    <property type="molecule type" value="Genomic_DNA"/>
</dbReference>
<dbReference type="Proteomes" id="UP000050525">
    <property type="component" value="Unassembled WGS sequence"/>
</dbReference>